<feature type="region of interest" description="Disordered" evidence="1">
    <location>
        <begin position="502"/>
        <end position="531"/>
    </location>
</feature>
<feature type="compositionally biased region" description="Basic residues" evidence="1">
    <location>
        <begin position="87"/>
        <end position="96"/>
    </location>
</feature>
<protein>
    <submittedName>
        <fullName evidence="2">Uncharacterized protein</fullName>
    </submittedName>
</protein>
<feature type="compositionally biased region" description="Polar residues" evidence="1">
    <location>
        <begin position="404"/>
        <end position="425"/>
    </location>
</feature>
<accession>A0AAD4KJA2</accession>
<dbReference type="AlphaFoldDB" id="A0AAD4KJA2"/>
<dbReference type="RefSeq" id="XP_046068434.1">
    <property type="nucleotide sequence ID" value="XM_046221013.1"/>
</dbReference>
<feature type="region of interest" description="Disordered" evidence="1">
    <location>
        <begin position="352"/>
        <end position="385"/>
    </location>
</feature>
<evidence type="ECO:0000313" key="3">
    <source>
        <dbReference type="Proteomes" id="UP001201262"/>
    </source>
</evidence>
<name>A0AAD4KJA2_9EURO</name>
<evidence type="ECO:0000313" key="2">
    <source>
        <dbReference type="EMBL" id="KAH8692437.1"/>
    </source>
</evidence>
<sequence>MISQVMEQIPRPRRFSFTKSRQEDMPRKSGPPVTTIGFPIDALPLYSEKERREICISPTWNKSRGRSRRSQSVGPAGPDEQPASRSSSRRLVKKQPVKTSRRDSSVASDTTRFSNVPLLSSISTRIRSRRASISNNAPVGEPTLPPYIHQDPGMTTDGPLPTPRLSATLPPGFNATITKDLAKGSNSAFVGNQYQPSPTSGQQEVLPMNGYPVSPTGVEKKQTLRRSGVSFYHSSTENVAQPQPSVTPKSFGAERAKKREVNNEPDRKEVIIPHSLRIGPSKVIEPGPKSPKRALAKIETNQPQYGMSKPSPQDSLQARGKQNESKALPASYREKANFPTCSNCQSSLQHAPKKVQTSKQQEADQTPALLQKPTYPQRPPPEQQVSMSIESAIYDVPKFPANSPAVSNPSTTDISTPGTSDQENASSSTDLSTWSSIPASSRIEVDAIPRNTASPRQDKYLAKIFVICCQCNFWHDIPSGLYAKMIIPDALLFTSQGDFVGRRSSSNTRDSSGTRAGSKRQSGASQSPSNESSVHCCWCSHELSKNCCSGWTTMVHLLERHH</sequence>
<reference evidence="2" key="1">
    <citation type="submission" date="2021-12" db="EMBL/GenBank/DDBJ databases">
        <title>Convergent genome expansion in fungi linked to evolution of root-endophyte symbiosis.</title>
        <authorList>
            <consortium name="DOE Joint Genome Institute"/>
            <person name="Ke Y.-H."/>
            <person name="Bonito G."/>
            <person name="Liao H.-L."/>
            <person name="Looney B."/>
            <person name="Rojas-Flechas A."/>
            <person name="Nash J."/>
            <person name="Hameed K."/>
            <person name="Schadt C."/>
            <person name="Martin F."/>
            <person name="Crous P.W."/>
            <person name="Miettinen O."/>
            <person name="Magnuson J.K."/>
            <person name="Labbe J."/>
            <person name="Jacobson D."/>
            <person name="Doktycz M.J."/>
            <person name="Veneault-Fourrey C."/>
            <person name="Kuo A."/>
            <person name="Mondo S."/>
            <person name="Calhoun S."/>
            <person name="Riley R."/>
            <person name="Ohm R."/>
            <person name="LaButti K."/>
            <person name="Andreopoulos B."/>
            <person name="Pangilinan J."/>
            <person name="Nolan M."/>
            <person name="Tritt A."/>
            <person name="Clum A."/>
            <person name="Lipzen A."/>
            <person name="Daum C."/>
            <person name="Barry K."/>
            <person name="Grigoriev I.V."/>
            <person name="Vilgalys R."/>
        </authorList>
    </citation>
    <scope>NUCLEOTIDE SEQUENCE</scope>
    <source>
        <strain evidence="2">PMI_201</strain>
    </source>
</reference>
<feature type="region of interest" description="Disordered" evidence="1">
    <location>
        <begin position="299"/>
        <end position="334"/>
    </location>
</feature>
<comment type="caution">
    <text evidence="2">The sequence shown here is derived from an EMBL/GenBank/DDBJ whole genome shotgun (WGS) entry which is preliminary data.</text>
</comment>
<feature type="compositionally biased region" description="Polar residues" evidence="1">
    <location>
        <begin position="233"/>
        <end position="248"/>
    </location>
</feature>
<feature type="compositionally biased region" description="Polar residues" evidence="1">
    <location>
        <begin position="299"/>
        <end position="316"/>
    </location>
</feature>
<feature type="region of interest" description="Disordered" evidence="1">
    <location>
        <begin position="56"/>
        <end position="110"/>
    </location>
</feature>
<dbReference type="GeneID" id="70251300"/>
<feature type="compositionally biased region" description="Low complexity" evidence="1">
    <location>
        <begin position="426"/>
        <end position="435"/>
    </location>
</feature>
<feature type="region of interest" description="Disordered" evidence="1">
    <location>
        <begin position="400"/>
        <end position="435"/>
    </location>
</feature>
<keyword evidence="3" id="KW-1185">Reference proteome</keyword>
<feature type="region of interest" description="Disordered" evidence="1">
    <location>
        <begin position="233"/>
        <end position="268"/>
    </location>
</feature>
<gene>
    <name evidence="2" type="ORF">BGW36DRAFT_431647</name>
</gene>
<dbReference type="EMBL" id="JAJTJA010000011">
    <property type="protein sequence ID" value="KAH8692437.1"/>
    <property type="molecule type" value="Genomic_DNA"/>
</dbReference>
<feature type="compositionally biased region" description="Basic and acidic residues" evidence="1">
    <location>
        <begin position="252"/>
        <end position="268"/>
    </location>
</feature>
<feature type="region of interest" description="Disordered" evidence="1">
    <location>
        <begin position="1"/>
        <end position="37"/>
    </location>
</feature>
<proteinExistence type="predicted"/>
<feature type="compositionally biased region" description="Polar residues" evidence="1">
    <location>
        <begin position="352"/>
        <end position="364"/>
    </location>
</feature>
<evidence type="ECO:0000256" key="1">
    <source>
        <dbReference type="SAM" id="MobiDB-lite"/>
    </source>
</evidence>
<dbReference type="Proteomes" id="UP001201262">
    <property type="component" value="Unassembled WGS sequence"/>
</dbReference>
<organism evidence="2 3">
    <name type="scientific">Talaromyces proteolyticus</name>
    <dbReference type="NCBI Taxonomy" id="1131652"/>
    <lineage>
        <taxon>Eukaryota</taxon>
        <taxon>Fungi</taxon>
        <taxon>Dikarya</taxon>
        <taxon>Ascomycota</taxon>
        <taxon>Pezizomycotina</taxon>
        <taxon>Eurotiomycetes</taxon>
        <taxon>Eurotiomycetidae</taxon>
        <taxon>Eurotiales</taxon>
        <taxon>Trichocomaceae</taxon>
        <taxon>Talaromyces</taxon>
        <taxon>Talaromyces sect. Bacilispori</taxon>
    </lineage>
</organism>